<evidence type="ECO:0000313" key="3">
    <source>
        <dbReference type="Proteomes" id="UP000051373"/>
    </source>
</evidence>
<dbReference type="NCBIfam" id="TIGR04183">
    <property type="entry name" value="Por_Secre_tail"/>
    <property type="match status" value="1"/>
</dbReference>
<evidence type="ECO:0000259" key="1">
    <source>
        <dbReference type="Pfam" id="PF13860"/>
    </source>
</evidence>
<name>A0A0S8FQW7_UNCW3</name>
<dbReference type="EMBL" id="LJUJ01000019">
    <property type="protein sequence ID" value="KPK63110.1"/>
    <property type="molecule type" value="Genomic_DNA"/>
</dbReference>
<dbReference type="AlphaFoldDB" id="A0A0S8FQW7"/>
<dbReference type="PATRIC" id="fig|1703779.3.peg.463"/>
<reference evidence="2 3" key="1">
    <citation type="journal article" date="2015" name="Microbiome">
        <title>Genomic resolution of linkages in carbon, nitrogen, and sulfur cycling among widespread estuary sediment bacteria.</title>
        <authorList>
            <person name="Baker B.J."/>
            <person name="Lazar C.S."/>
            <person name="Teske A.P."/>
            <person name="Dick G.J."/>
        </authorList>
    </citation>
    <scope>NUCLEOTIDE SEQUENCE [LARGE SCALE GENOMIC DNA]</scope>
    <source>
        <strain evidence="2">SM23_42</strain>
    </source>
</reference>
<feature type="domain" description="FlgD/Vpr Ig-like" evidence="1">
    <location>
        <begin position="854"/>
        <end position="909"/>
    </location>
</feature>
<organism evidence="2 3">
    <name type="scientific">candidate division WOR_3 bacterium SM23_42</name>
    <dbReference type="NCBI Taxonomy" id="1703779"/>
    <lineage>
        <taxon>Bacteria</taxon>
        <taxon>Bacteria division WOR-3</taxon>
    </lineage>
</organism>
<dbReference type="PANTHER" id="PTHR36842:SF1">
    <property type="entry name" value="PROTEIN TOLB"/>
    <property type="match status" value="1"/>
</dbReference>
<gene>
    <name evidence="2" type="ORF">AMJ83_08570</name>
</gene>
<proteinExistence type="predicted"/>
<protein>
    <recommendedName>
        <fullName evidence="1">FlgD/Vpr Ig-like domain-containing protein</fullName>
    </recommendedName>
</protein>
<dbReference type="InterPro" id="IPR026444">
    <property type="entry name" value="Secre_tail"/>
</dbReference>
<dbReference type="Proteomes" id="UP000051373">
    <property type="component" value="Unassembled WGS sequence"/>
</dbReference>
<comment type="caution">
    <text evidence="2">The sequence shown here is derived from an EMBL/GenBank/DDBJ whole genome shotgun (WGS) entry which is preliminary data.</text>
</comment>
<dbReference type="PANTHER" id="PTHR36842">
    <property type="entry name" value="PROTEIN TOLB HOMOLOG"/>
    <property type="match status" value="1"/>
</dbReference>
<dbReference type="Pfam" id="PF13860">
    <property type="entry name" value="FlgD_ig"/>
    <property type="match status" value="1"/>
</dbReference>
<accession>A0A0S8FQW7</accession>
<evidence type="ECO:0000313" key="2">
    <source>
        <dbReference type="EMBL" id="KPK63110.1"/>
    </source>
</evidence>
<dbReference type="InterPro" id="IPR025965">
    <property type="entry name" value="FlgD/Vpr_Ig-like"/>
</dbReference>
<dbReference type="STRING" id="1703779.AMJ83_08570"/>
<dbReference type="Gene3D" id="2.60.40.4070">
    <property type="match status" value="1"/>
</dbReference>
<sequence length="921" mass="100856">MRQYSNSISLLGIVMSFFIATTLVFTQEPISSLENSKAFFDVTQIVEQVSHHTTTPHSNESNRFENTIVNEWLRDSEFLIDTNVNYGPSINHQCSVSVAFDGINYLVVWKDDRNGSWDIYGTRVDQDGTILDPAGIAISKAVNEQSTPAVAFDGTNFLVVWTDWRADSSSDIYGTRVAQSGVVLDPVGIAISTAANDQLTPSVAFDGTNYLAVWQDNRNDPYEPDICGARVDASGSVLDSTAITVSTATYYRACPSIAFDGINFLIVWSHGSYICGARVNQSGSVLDTAGIVVSSPPPQYYEYSPSIAFDGSNYLVVWSRKHPRAYWTSDVYGARVDIAGNVLDPQGIGICTIGESQWVGSVAFDGTNYLVVWQDCGIYYPASVWGARVNTSGTVLDTTGIVIRSGWLGYGEPRCPSVAFGATTYLVLWEDSRNDYDNKDIYGTRVGQSGAILDSLNISMSTDINEQRNPAVSFDSTNYLVVWEDTRNDHSDIYGTRVGQSGNILDPTGIPVTTDPSKQRFPAIAFNGSRYLAAWSDNRGGDAGGIHGTRIAPNGNILDTAEIEIDEGWMCDCPSVASSGLHYLIAWHKVPPWSKIEGARVHQGGWSMDPGGFLIADPYSLYPSVAFDGTNYLVVFRGSYGVSYRDIYGTRVTQAGTVLDPAGFVISTAEEEQGYPSVAFDGTNYLVVWQDGRSGSDSDIYGARVAPSGNVLDPDGIPISTASNDQSYPAVAFDGTNYLVVWQDDRNGSWDIYGAKLNTSGVMIDTFSVSLRPGDQIAPTLAHGAEDQFLITYSGWTGEYGGKIYNTTRIWGKFYPSVGVEEDAQCLTPYAQRLLQISPNPFRHKTDIRFQWVDASDYELKIYDATGRLVKDFSPVANAVLRTQISWDGTDQANRKLSSGIYFLKLQARDYSATEKLLLIR</sequence>